<sequence length="126" mass="13600">MLDTCVLIDIDLIEDSELPVRPRISTVTLAELGLGIALATTPQALALRTERLLAIEHGFDALPFCTASARRFTSMAKLVVASGRSPKPRKMDLMIAAIASANDLPLFTRNADDFKALEPLLTVVPV</sequence>
<comment type="similarity">
    <text evidence="7">Belongs to the PINc/VapC protein family.</text>
</comment>
<dbReference type="PANTHER" id="PTHR33653:SF1">
    <property type="entry name" value="RIBONUCLEASE VAPC2"/>
    <property type="match status" value="1"/>
</dbReference>
<dbReference type="Gene3D" id="3.40.50.1010">
    <property type="entry name" value="5'-nuclease"/>
    <property type="match status" value="1"/>
</dbReference>
<protein>
    <submittedName>
        <fullName evidence="9">Type II toxin-antitoxin system VapC family toxin</fullName>
    </submittedName>
</protein>
<dbReference type="SUPFAM" id="SSF88723">
    <property type="entry name" value="PIN domain-like"/>
    <property type="match status" value="1"/>
</dbReference>
<keyword evidence="3" id="KW-0540">Nuclease</keyword>
<dbReference type="Pfam" id="PF01850">
    <property type="entry name" value="PIN"/>
    <property type="match status" value="1"/>
</dbReference>
<dbReference type="InterPro" id="IPR050556">
    <property type="entry name" value="Type_II_TA_system_RNase"/>
</dbReference>
<dbReference type="EMBL" id="WRPP01000003">
    <property type="protein sequence ID" value="MVU79004.1"/>
    <property type="molecule type" value="Genomic_DNA"/>
</dbReference>
<evidence type="ECO:0000256" key="7">
    <source>
        <dbReference type="ARBA" id="ARBA00038093"/>
    </source>
</evidence>
<accession>A0A7K1UXA0</accession>
<dbReference type="GO" id="GO:0016787">
    <property type="term" value="F:hydrolase activity"/>
    <property type="evidence" value="ECO:0007669"/>
    <property type="project" value="UniProtKB-KW"/>
</dbReference>
<comment type="cofactor">
    <cofactor evidence="1">
        <name>Mg(2+)</name>
        <dbReference type="ChEBI" id="CHEBI:18420"/>
    </cofactor>
</comment>
<dbReference type="InterPro" id="IPR029060">
    <property type="entry name" value="PIN-like_dom_sf"/>
</dbReference>
<gene>
    <name evidence="9" type="ORF">GPX89_17340</name>
</gene>
<evidence type="ECO:0000256" key="5">
    <source>
        <dbReference type="ARBA" id="ARBA00022801"/>
    </source>
</evidence>
<name>A0A7K1UXA0_9NOCA</name>
<dbReference type="PANTHER" id="PTHR33653">
    <property type="entry name" value="RIBONUCLEASE VAPC2"/>
    <property type="match status" value="1"/>
</dbReference>
<keyword evidence="10" id="KW-1185">Reference proteome</keyword>
<evidence type="ECO:0000259" key="8">
    <source>
        <dbReference type="Pfam" id="PF01850"/>
    </source>
</evidence>
<keyword evidence="2" id="KW-1277">Toxin-antitoxin system</keyword>
<dbReference type="AlphaFoldDB" id="A0A7K1UXA0"/>
<feature type="domain" description="PIN" evidence="8">
    <location>
        <begin position="2"/>
        <end position="116"/>
    </location>
</feature>
<proteinExistence type="inferred from homology"/>
<evidence type="ECO:0000256" key="2">
    <source>
        <dbReference type="ARBA" id="ARBA00022649"/>
    </source>
</evidence>
<dbReference type="RefSeq" id="WP_157388594.1">
    <property type="nucleotide sequence ID" value="NZ_WRPP01000003.1"/>
</dbReference>
<dbReference type="GO" id="GO:0004518">
    <property type="term" value="F:nuclease activity"/>
    <property type="evidence" value="ECO:0007669"/>
    <property type="project" value="UniProtKB-KW"/>
</dbReference>
<dbReference type="Proteomes" id="UP000466794">
    <property type="component" value="Unassembled WGS sequence"/>
</dbReference>
<reference evidence="9 10" key="1">
    <citation type="submission" date="2019-12" db="EMBL/GenBank/DDBJ databases">
        <title>Nocardia sp. nov. ET3-3 isolated from soil.</title>
        <authorList>
            <person name="Kanchanasin P."/>
            <person name="Tanasupawat S."/>
            <person name="Yuki M."/>
            <person name="Kudo T."/>
        </authorList>
    </citation>
    <scope>NUCLEOTIDE SEQUENCE [LARGE SCALE GENOMIC DNA]</scope>
    <source>
        <strain evidence="9 10">ET3-3</strain>
    </source>
</reference>
<evidence type="ECO:0000256" key="3">
    <source>
        <dbReference type="ARBA" id="ARBA00022722"/>
    </source>
</evidence>
<keyword evidence="6" id="KW-0460">Magnesium</keyword>
<evidence type="ECO:0000256" key="6">
    <source>
        <dbReference type="ARBA" id="ARBA00022842"/>
    </source>
</evidence>
<evidence type="ECO:0000313" key="10">
    <source>
        <dbReference type="Proteomes" id="UP000466794"/>
    </source>
</evidence>
<dbReference type="CDD" id="cd18732">
    <property type="entry name" value="PIN_MtVapC4-C5_like"/>
    <property type="match status" value="1"/>
</dbReference>
<keyword evidence="5" id="KW-0378">Hydrolase</keyword>
<evidence type="ECO:0000313" key="9">
    <source>
        <dbReference type="EMBL" id="MVU79004.1"/>
    </source>
</evidence>
<comment type="caution">
    <text evidence="9">The sequence shown here is derived from an EMBL/GenBank/DDBJ whole genome shotgun (WGS) entry which is preliminary data.</text>
</comment>
<organism evidence="9 10">
    <name type="scientific">Nocardia terrae</name>
    <dbReference type="NCBI Taxonomy" id="2675851"/>
    <lineage>
        <taxon>Bacteria</taxon>
        <taxon>Bacillati</taxon>
        <taxon>Actinomycetota</taxon>
        <taxon>Actinomycetes</taxon>
        <taxon>Mycobacteriales</taxon>
        <taxon>Nocardiaceae</taxon>
        <taxon>Nocardia</taxon>
    </lineage>
</organism>
<evidence type="ECO:0000256" key="1">
    <source>
        <dbReference type="ARBA" id="ARBA00001946"/>
    </source>
</evidence>
<keyword evidence="4" id="KW-0479">Metal-binding</keyword>
<evidence type="ECO:0000256" key="4">
    <source>
        <dbReference type="ARBA" id="ARBA00022723"/>
    </source>
</evidence>
<dbReference type="InterPro" id="IPR002716">
    <property type="entry name" value="PIN_dom"/>
</dbReference>
<dbReference type="GO" id="GO:0046872">
    <property type="term" value="F:metal ion binding"/>
    <property type="evidence" value="ECO:0007669"/>
    <property type="project" value="UniProtKB-KW"/>
</dbReference>